<dbReference type="PANTHER" id="PTHR43238:SF1">
    <property type="entry name" value="GDP-L-FUCOSE SYNTHASE"/>
    <property type="match status" value="1"/>
</dbReference>
<dbReference type="Gene3D" id="3.90.25.10">
    <property type="entry name" value="UDP-galactose 4-epimerase, domain 1"/>
    <property type="match status" value="1"/>
</dbReference>
<keyword evidence="6" id="KW-0560">Oxidoreductase</keyword>
<feature type="domain" description="NAD-dependent epimerase/dehydratase" evidence="9">
    <location>
        <begin position="14"/>
        <end position="238"/>
    </location>
</feature>
<sequence>MIGDAASGPAAMVVLVTGGTGLVGKAIEEVVKAENRADEKWIFLSSKEADLKDMEATKRLFAKYNPTHVIHLAAMVGGLFKNLKYNLDFYRNNILINDNVLHSAHETGVKKVVSCLSTCIFPDKTTYPIDESMIHNGPPHSSNFGYAYAKRMIDVQNRAYHQQFGHLFTSVIPTNVFGPHDNYNLEDSHVIPGLINKVFIAKRDNTPLTIWGTGQPLRQFIYSHDLARLIVWTLRDYPEIDPIILSVDEQAEISIKQAAELVVEAMDFKGEIIYDTSKSDGQFKKTASNEKLRKYLPEFQFTPIKQAIKESCDWFVNNYDIARK</sequence>
<comment type="caution">
    <text evidence="10">The sequence shown here is derived from an EMBL/GenBank/DDBJ whole genome shotgun (WGS) entry which is preliminary data.</text>
</comment>
<dbReference type="GO" id="GO:0042351">
    <property type="term" value="P:'de novo' GDP-L-fucose biosynthetic process"/>
    <property type="evidence" value="ECO:0007669"/>
    <property type="project" value="UniProtKB-UniPathway"/>
</dbReference>
<organism evidence="10 11">
    <name type="scientific">Hypsibius exemplaris</name>
    <name type="common">Freshwater tardigrade</name>
    <dbReference type="NCBI Taxonomy" id="2072580"/>
    <lineage>
        <taxon>Eukaryota</taxon>
        <taxon>Metazoa</taxon>
        <taxon>Ecdysozoa</taxon>
        <taxon>Tardigrada</taxon>
        <taxon>Eutardigrada</taxon>
        <taxon>Parachela</taxon>
        <taxon>Hypsibioidea</taxon>
        <taxon>Hypsibiidae</taxon>
        <taxon>Hypsibius</taxon>
    </lineage>
</organism>
<evidence type="ECO:0000256" key="7">
    <source>
        <dbReference type="ARBA" id="ARBA00023235"/>
    </source>
</evidence>
<dbReference type="UniPathway" id="UPA00128">
    <property type="reaction ID" value="UER00191"/>
</dbReference>
<dbReference type="GO" id="GO:0016853">
    <property type="term" value="F:isomerase activity"/>
    <property type="evidence" value="ECO:0007669"/>
    <property type="project" value="UniProtKB-KW"/>
</dbReference>
<comment type="pathway">
    <text evidence="2">Nucleotide-sugar biosynthesis; GDP-L-fucose biosynthesis via de novo pathway; GDP-L-fucose from GDP-alpha-D-mannose: step 2/2.</text>
</comment>
<dbReference type="InterPro" id="IPR001509">
    <property type="entry name" value="Epimerase_deHydtase"/>
</dbReference>
<evidence type="ECO:0000256" key="5">
    <source>
        <dbReference type="ARBA" id="ARBA00022857"/>
    </source>
</evidence>
<comment type="function">
    <text evidence="1">Catalyzes the two-step NADP-dependent conversion of GDP-4-dehydro-6-deoxy-D-mannose to GDP-fucose, involving an epimerase and a reductase reaction.</text>
</comment>
<evidence type="ECO:0000259" key="9">
    <source>
        <dbReference type="Pfam" id="PF01370"/>
    </source>
</evidence>
<gene>
    <name evidence="10" type="ORF">BV898_03607</name>
</gene>
<dbReference type="Proteomes" id="UP000192578">
    <property type="component" value="Unassembled WGS sequence"/>
</dbReference>
<dbReference type="EMBL" id="MTYJ01000017">
    <property type="protein sequence ID" value="OQV22436.1"/>
    <property type="molecule type" value="Genomic_DNA"/>
</dbReference>
<evidence type="ECO:0000256" key="3">
    <source>
        <dbReference type="ARBA" id="ARBA00005959"/>
    </source>
</evidence>
<name>A0A1W0X4K4_HYPEX</name>
<evidence type="ECO:0000256" key="1">
    <source>
        <dbReference type="ARBA" id="ARBA00002870"/>
    </source>
</evidence>
<dbReference type="InterPro" id="IPR036291">
    <property type="entry name" value="NAD(P)-bd_dom_sf"/>
</dbReference>
<comment type="similarity">
    <text evidence="3">Belongs to the NAD(P)-dependent epimerase/dehydratase family. Fucose synthase subfamily.</text>
</comment>
<evidence type="ECO:0000256" key="2">
    <source>
        <dbReference type="ARBA" id="ARBA00004883"/>
    </source>
</evidence>
<dbReference type="CDD" id="cd05239">
    <property type="entry name" value="GDP_FS_SDR_e"/>
    <property type="match status" value="1"/>
</dbReference>
<protein>
    <recommendedName>
        <fullName evidence="4">GDP-L-fucose synthase</fullName>
        <ecNumber evidence="4">1.1.1.271</ecNumber>
    </recommendedName>
    <alternativeName>
        <fullName evidence="8">GDP-4-keto-6-deoxy-D-mannose-3,5-epimerase-4-reductase</fullName>
    </alternativeName>
</protein>
<keyword evidence="5" id="KW-0521">NADP</keyword>
<dbReference type="SUPFAM" id="SSF51735">
    <property type="entry name" value="NAD(P)-binding Rossmann-fold domains"/>
    <property type="match status" value="1"/>
</dbReference>
<dbReference type="GO" id="GO:0050577">
    <property type="term" value="F:GDP-L-fucose synthase activity"/>
    <property type="evidence" value="ECO:0007669"/>
    <property type="project" value="UniProtKB-EC"/>
</dbReference>
<keyword evidence="11" id="KW-1185">Reference proteome</keyword>
<evidence type="ECO:0000313" key="10">
    <source>
        <dbReference type="EMBL" id="OQV22436.1"/>
    </source>
</evidence>
<dbReference type="EC" id="1.1.1.271" evidence="4"/>
<dbReference type="OrthoDB" id="202470at2759"/>
<dbReference type="AlphaFoldDB" id="A0A1W0X4K4"/>
<evidence type="ECO:0000256" key="4">
    <source>
        <dbReference type="ARBA" id="ARBA00012371"/>
    </source>
</evidence>
<dbReference type="PANTHER" id="PTHR43238">
    <property type="entry name" value="GDP-L-FUCOSE SYNTHASE"/>
    <property type="match status" value="1"/>
</dbReference>
<accession>A0A1W0X4K4</accession>
<evidence type="ECO:0000256" key="8">
    <source>
        <dbReference type="ARBA" id="ARBA00032995"/>
    </source>
</evidence>
<reference evidence="11" key="1">
    <citation type="submission" date="2017-01" db="EMBL/GenBank/DDBJ databases">
        <title>Comparative genomics of anhydrobiosis in the tardigrade Hypsibius dujardini.</title>
        <authorList>
            <person name="Yoshida Y."/>
            <person name="Koutsovoulos G."/>
            <person name="Laetsch D."/>
            <person name="Stevens L."/>
            <person name="Kumar S."/>
            <person name="Horikawa D."/>
            <person name="Ishino K."/>
            <person name="Komine S."/>
            <person name="Tomita M."/>
            <person name="Blaxter M."/>
            <person name="Arakawa K."/>
        </authorList>
    </citation>
    <scope>NUCLEOTIDE SEQUENCE [LARGE SCALE GENOMIC DNA]</scope>
    <source>
        <strain evidence="11">Z151</strain>
    </source>
</reference>
<evidence type="ECO:0000256" key="6">
    <source>
        <dbReference type="ARBA" id="ARBA00023002"/>
    </source>
</evidence>
<dbReference type="Pfam" id="PF01370">
    <property type="entry name" value="Epimerase"/>
    <property type="match status" value="1"/>
</dbReference>
<keyword evidence="7" id="KW-0413">Isomerase</keyword>
<proteinExistence type="inferred from homology"/>
<dbReference type="InterPro" id="IPR028614">
    <property type="entry name" value="GDP_fucose/colitose_synth"/>
</dbReference>
<dbReference type="HAMAP" id="MF_00956">
    <property type="entry name" value="GDP_fucose_synth"/>
    <property type="match status" value="1"/>
</dbReference>
<dbReference type="Gene3D" id="3.40.50.720">
    <property type="entry name" value="NAD(P)-binding Rossmann-like Domain"/>
    <property type="match status" value="1"/>
</dbReference>
<evidence type="ECO:0000313" key="11">
    <source>
        <dbReference type="Proteomes" id="UP000192578"/>
    </source>
</evidence>